<dbReference type="PROSITE" id="PS50088">
    <property type="entry name" value="ANK_REPEAT"/>
    <property type="match status" value="1"/>
</dbReference>
<organism evidence="5 6">
    <name type="scientific">Caenorhabditis remanei</name>
    <name type="common">Caenorhabditis vulgaris</name>
    <dbReference type="NCBI Taxonomy" id="31234"/>
    <lineage>
        <taxon>Eukaryota</taxon>
        <taxon>Metazoa</taxon>
        <taxon>Ecdysozoa</taxon>
        <taxon>Nematoda</taxon>
        <taxon>Chromadorea</taxon>
        <taxon>Rhabditida</taxon>
        <taxon>Rhabditina</taxon>
        <taxon>Rhabditomorpha</taxon>
        <taxon>Rhabditoidea</taxon>
        <taxon>Rhabditidae</taxon>
        <taxon>Peloderinae</taxon>
        <taxon>Caenorhabditis</taxon>
    </lineage>
</organism>
<evidence type="ECO:0000313" key="5">
    <source>
        <dbReference type="EMBL" id="KAF1752466.1"/>
    </source>
</evidence>
<sequence>MKKIKTVCAMHAVRVLIFLFLAFPSNIKAKNPEKSDLEQISENFRILSRVTNAIYLSAETIKKDINVTNIYCELLQVSPENLEKVTNVDVEPVTEEINRIIKEFEKIKTKIQNEANISTKLTDLTSTYMKLFENMERWKDDAKEHWNQLREISTNLRSNNLINNDCLSFDIPTFEKFHSLFDKEMMVLPLPPENEVTRIMNDFLGKSENMKSCSEVLSRIKNNDSLLELIRFNESKLLDVELTLAKIRQFALLGKNTNHATDMNLLIQKLSTLLHRTKPIWQGDSNPGSMLLAMHGLNKSITVALDALQNPYLTDDSSTGGLQNLADLSKVFTDIESQWFKKIVAKGASTKKLADAFEPHRKISKEIILLESSWKELLGILGEEDKEMKNHFEPLIGIMEFAVKTPNAAETVSSKEVNCLEKGSNTFNINDLLPLENDMRQIEDVALKMKNLDKQFNAISVFQANGLVKNALAAIYKTASTSYSTRTSDETTKILLAFNNSKTLAENIGKSTGMLESLEAAYQDRKILLDLSPEVMPKEILRICENEGLSEWKNPRRLVNEMIADYERLNKVAKSLRNDGLIEMTKIFEEAAGIRGLPGSEGQKLRIGNKIVQDNMEASKTYKNQKHIIDNITKLLIKIEKLDLDFAKNQGRLKNAKVTVTSLMNYFDEIFGNSKQKTVTIEKQVNLSWIVILGLSIGIFFSILIGLIAIYGLTKSGRAKYRNTYMYYCGKPEDFEKRWRYSNFMDTINGKNALLDAVREENEPNLLKALKNGAYIDAYNKFGNTALHVATKLGHPEFVELLIKYGADRSLLNYKNLRPMQLIPYDKNDLPEHKAKCDQIKKIYKKYENKAFRCSVPQVFPSSSFHIYMDDSTDVKLCNSFIDKFPGITTDEITSNITHCVVKVDSNGVFETDRLDLLQRVFHGEIIVKEQWMADCLNDEKFIEQDYKYLVEEIKFNGVVYKSVLQWTEAMAKGTMPYLVGACVVFVFKAGYPNLAILTEIIKAHGGYVLSQFPQKEHFNVNSHPYLHSHLGPLFVLHDGSTDLTVYKNDADRMFTVFDEQEFVEFMLKRDIHRDNTEKPIAVMIGDE</sequence>
<dbReference type="PROSITE" id="PS50297">
    <property type="entry name" value="ANK_REP_REGION"/>
    <property type="match status" value="1"/>
</dbReference>
<dbReference type="Gene3D" id="3.40.50.10190">
    <property type="entry name" value="BRCT domain"/>
    <property type="match status" value="1"/>
</dbReference>
<keyword evidence="2" id="KW-0472">Membrane</keyword>
<dbReference type="InterPro" id="IPR003125">
    <property type="entry name" value="WSN"/>
</dbReference>
<dbReference type="SUPFAM" id="SSF52113">
    <property type="entry name" value="BRCT domain"/>
    <property type="match status" value="1"/>
</dbReference>
<evidence type="ECO:0000259" key="4">
    <source>
        <dbReference type="PROSITE" id="PS50172"/>
    </source>
</evidence>
<evidence type="ECO:0000256" key="3">
    <source>
        <dbReference type="SAM" id="SignalP"/>
    </source>
</evidence>
<dbReference type="PANTHER" id="PTHR22956">
    <property type="entry name" value="ANKYRIN REPEAT-CONTAINING PROTEIN F37A4.4-RELATED-RELATED"/>
    <property type="match status" value="1"/>
</dbReference>
<dbReference type="PANTHER" id="PTHR22956:SF14">
    <property type="entry name" value="BRCT DOMAIN-CONTAINING PROTEIN"/>
    <property type="match status" value="1"/>
</dbReference>
<dbReference type="CTD" id="9839044"/>
<dbReference type="SUPFAM" id="SSF48403">
    <property type="entry name" value="Ankyrin repeat"/>
    <property type="match status" value="1"/>
</dbReference>
<keyword evidence="2" id="KW-0812">Transmembrane</keyword>
<dbReference type="EMBL" id="WUAV01000005">
    <property type="protein sequence ID" value="KAF1752466.1"/>
    <property type="molecule type" value="Genomic_DNA"/>
</dbReference>
<gene>
    <name evidence="5" type="ORF">GCK72_019021</name>
</gene>
<dbReference type="InterPro" id="IPR002110">
    <property type="entry name" value="Ankyrin_rpt"/>
</dbReference>
<dbReference type="InterPro" id="IPR036420">
    <property type="entry name" value="BRCT_dom_sf"/>
</dbReference>
<dbReference type="AlphaFoldDB" id="A0A6A5GC79"/>
<dbReference type="InterPro" id="IPR036770">
    <property type="entry name" value="Ankyrin_rpt-contain_sf"/>
</dbReference>
<name>A0A6A5GC79_CAERE</name>
<proteinExistence type="predicted"/>
<dbReference type="Pfam" id="PF02206">
    <property type="entry name" value="WSN"/>
    <property type="match status" value="1"/>
</dbReference>
<feature type="transmembrane region" description="Helical" evidence="2">
    <location>
        <begin position="687"/>
        <end position="713"/>
    </location>
</feature>
<dbReference type="GeneID" id="9839044"/>
<evidence type="ECO:0000313" key="6">
    <source>
        <dbReference type="Proteomes" id="UP000483820"/>
    </source>
</evidence>
<dbReference type="InterPro" id="IPR053345">
    <property type="entry name" value="Ankyrin_repeat-containing"/>
</dbReference>
<keyword evidence="1" id="KW-0040">ANK repeat</keyword>
<protein>
    <recommendedName>
        <fullName evidence="4">BRCT domain-containing protein</fullName>
    </recommendedName>
</protein>
<dbReference type="PROSITE" id="PS50172">
    <property type="entry name" value="BRCT"/>
    <property type="match status" value="1"/>
</dbReference>
<feature type="chain" id="PRO_5025635267" description="BRCT domain-containing protein" evidence="3">
    <location>
        <begin position="30"/>
        <end position="1088"/>
    </location>
</feature>
<feature type="repeat" description="ANK" evidence="1">
    <location>
        <begin position="782"/>
        <end position="814"/>
    </location>
</feature>
<dbReference type="SMART" id="SM00292">
    <property type="entry name" value="BRCT"/>
    <property type="match status" value="1"/>
</dbReference>
<dbReference type="Gene3D" id="1.25.40.20">
    <property type="entry name" value="Ankyrin repeat-containing domain"/>
    <property type="match status" value="1"/>
</dbReference>
<dbReference type="Pfam" id="PF12796">
    <property type="entry name" value="Ank_2"/>
    <property type="match status" value="1"/>
</dbReference>
<feature type="domain" description="BRCT" evidence="4">
    <location>
        <begin position="855"/>
        <end position="950"/>
    </location>
</feature>
<dbReference type="SMART" id="SM00248">
    <property type="entry name" value="ANK"/>
    <property type="match status" value="2"/>
</dbReference>
<feature type="signal peptide" evidence="3">
    <location>
        <begin position="1"/>
        <end position="29"/>
    </location>
</feature>
<evidence type="ECO:0000256" key="2">
    <source>
        <dbReference type="SAM" id="Phobius"/>
    </source>
</evidence>
<evidence type="ECO:0000256" key="1">
    <source>
        <dbReference type="PROSITE-ProRule" id="PRU00023"/>
    </source>
</evidence>
<accession>A0A6A5GC79</accession>
<keyword evidence="3" id="KW-0732">Signal</keyword>
<dbReference type="SMART" id="SM00453">
    <property type="entry name" value="WSN"/>
    <property type="match status" value="1"/>
</dbReference>
<dbReference type="KEGG" id="crq:GCK72_019021"/>
<reference evidence="5 6" key="1">
    <citation type="submission" date="2019-12" db="EMBL/GenBank/DDBJ databases">
        <title>Chromosome-level assembly of the Caenorhabditis remanei genome.</title>
        <authorList>
            <person name="Teterina A.A."/>
            <person name="Willis J.H."/>
            <person name="Phillips P.C."/>
        </authorList>
    </citation>
    <scope>NUCLEOTIDE SEQUENCE [LARGE SCALE GENOMIC DNA]</scope>
    <source>
        <strain evidence="5 6">PX506</strain>
        <tissue evidence="5">Whole organism</tissue>
    </source>
</reference>
<dbReference type="RefSeq" id="XP_053581757.1">
    <property type="nucleotide sequence ID" value="XM_053732844.1"/>
</dbReference>
<dbReference type="InterPro" id="IPR001357">
    <property type="entry name" value="BRCT_dom"/>
</dbReference>
<dbReference type="Pfam" id="PF00533">
    <property type="entry name" value="BRCT"/>
    <property type="match status" value="1"/>
</dbReference>
<dbReference type="Proteomes" id="UP000483820">
    <property type="component" value="Chromosome V"/>
</dbReference>
<keyword evidence="2" id="KW-1133">Transmembrane helix</keyword>
<comment type="caution">
    <text evidence="5">The sequence shown here is derived from an EMBL/GenBank/DDBJ whole genome shotgun (WGS) entry which is preliminary data.</text>
</comment>